<evidence type="ECO:0000313" key="2">
    <source>
        <dbReference type="EMBL" id="KAF1969600.1"/>
    </source>
</evidence>
<accession>A0A6A5UYT7</accession>
<gene>
    <name evidence="2" type="ORF">BU23DRAFT_557612</name>
</gene>
<dbReference type="Proteomes" id="UP000800036">
    <property type="component" value="Unassembled WGS sequence"/>
</dbReference>
<sequence>AIKDLKSQGLEEQFTLKEVAEKHGVDRSTLGRRWRGVTGPRDARHASRQALNP</sequence>
<feature type="non-terminal residue" evidence="2">
    <location>
        <position position="1"/>
    </location>
</feature>
<evidence type="ECO:0000313" key="3">
    <source>
        <dbReference type="Proteomes" id="UP000800036"/>
    </source>
</evidence>
<organism evidence="2 3">
    <name type="scientific">Bimuria novae-zelandiae CBS 107.79</name>
    <dbReference type="NCBI Taxonomy" id="1447943"/>
    <lineage>
        <taxon>Eukaryota</taxon>
        <taxon>Fungi</taxon>
        <taxon>Dikarya</taxon>
        <taxon>Ascomycota</taxon>
        <taxon>Pezizomycotina</taxon>
        <taxon>Dothideomycetes</taxon>
        <taxon>Pleosporomycetidae</taxon>
        <taxon>Pleosporales</taxon>
        <taxon>Massarineae</taxon>
        <taxon>Didymosphaeriaceae</taxon>
        <taxon>Bimuria</taxon>
    </lineage>
</organism>
<evidence type="ECO:0000256" key="1">
    <source>
        <dbReference type="SAM" id="MobiDB-lite"/>
    </source>
</evidence>
<evidence type="ECO:0008006" key="4">
    <source>
        <dbReference type="Google" id="ProtNLM"/>
    </source>
</evidence>
<dbReference type="EMBL" id="ML976708">
    <property type="protein sequence ID" value="KAF1969600.1"/>
    <property type="molecule type" value="Genomic_DNA"/>
</dbReference>
<dbReference type="OrthoDB" id="3780530at2759"/>
<name>A0A6A5UYT7_9PLEO</name>
<protein>
    <recommendedName>
        <fullName evidence="4">HTH psq-type domain-containing protein</fullName>
    </recommendedName>
</protein>
<proteinExistence type="predicted"/>
<keyword evidence="3" id="KW-1185">Reference proteome</keyword>
<reference evidence="2" key="1">
    <citation type="journal article" date="2020" name="Stud. Mycol.">
        <title>101 Dothideomycetes genomes: a test case for predicting lifestyles and emergence of pathogens.</title>
        <authorList>
            <person name="Haridas S."/>
            <person name="Albert R."/>
            <person name="Binder M."/>
            <person name="Bloem J."/>
            <person name="Labutti K."/>
            <person name="Salamov A."/>
            <person name="Andreopoulos B."/>
            <person name="Baker S."/>
            <person name="Barry K."/>
            <person name="Bills G."/>
            <person name="Bluhm B."/>
            <person name="Cannon C."/>
            <person name="Castanera R."/>
            <person name="Culley D."/>
            <person name="Daum C."/>
            <person name="Ezra D."/>
            <person name="Gonzalez J."/>
            <person name="Henrissat B."/>
            <person name="Kuo A."/>
            <person name="Liang C."/>
            <person name="Lipzen A."/>
            <person name="Lutzoni F."/>
            <person name="Magnuson J."/>
            <person name="Mondo S."/>
            <person name="Nolan M."/>
            <person name="Ohm R."/>
            <person name="Pangilinan J."/>
            <person name="Park H.-J."/>
            <person name="Ramirez L."/>
            <person name="Alfaro M."/>
            <person name="Sun H."/>
            <person name="Tritt A."/>
            <person name="Yoshinaga Y."/>
            <person name="Zwiers L.-H."/>
            <person name="Turgeon B."/>
            <person name="Goodwin S."/>
            <person name="Spatafora J."/>
            <person name="Crous P."/>
            <person name="Grigoriev I."/>
        </authorList>
    </citation>
    <scope>NUCLEOTIDE SEQUENCE</scope>
    <source>
        <strain evidence="2">CBS 107.79</strain>
    </source>
</reference>
<feature type="region of interest" description="Disordered" evidence="1">
    <location>
        <begin position="26"/>
        <end position="53"/>
    </location>
</feature>
<dbReference type="AlphaFoldDB" id="A0A6A5UYT7"/>